<protein>
    <recommendedName>
        <fullName evidence="7">Ankyrin repeat protein</fullName>
    </recommendedName>
</protein>
<evidence type="ECO:0000256" key="3">
    <source>
        <dbReference type="PROSITE-ProRule" id="PRU00023"/>
    </source>
</evidence>
<feature type="repeat" description="ANK" evidence="3">
    <location>
        <begin position="1162"/>
        <end position="1194"/>
    </location>
</feature>
<gene>
    <name evidence="5" type="ORF">TWF694_011632</name>
</gene>
<dbReference type="Gene3D" id="1.25.40.20">
    <property type="entry name" value="Ankyrin repeat-containing domain"/>
    <property type="match status" value="7"/>
</dbReference>
<accession>A0AAV9X719</accession>
<dbReference type="SMART" id="SM00248">
    <property type="entry name" value="ANK"/>
    <property type="match status" value="27"/>
</dbReference>
<evidence type="ECO:0000313" key="6">
    <source>
        <dbReference type="Proteomes" id="UP001365542"/>
    </source>
</evidence>
<dbReference type="PROSITE" id="PS50088">
    <property type="entry name" value="ANK_REPEAT"/>
    <property type="match status" value="16"/>
</dbReference>
<feature type="repeat" description="ANK" evidence="3">
    <location>
        <begin position="311"/>
        <end position="343"/>
    </location>
</feature>
<feature type="region of interest" description="Disordered" evidence="4">
    <location>
        <begin position="1192"/>
        <end position="1219"/>
    </location>
</feature>
<feature type="repeat" description="ANK" evidence="3">
    <location>
        <begin position="720"/>
        <end position="752"/>
    </location>
</feature>
<evidence type="ECO:0000256" key="1">
    <source>
        <dbReference type="ARBA" id="ARBA00022737"/>
    </source>
</evidence>
<dbReference type="InterPro" id="IPR036770">
    <property type="entry name" value="Ankyrin_rpt-contain_sf"/>
</dbReference>
<dbReference type="EMBL" id="JAVHJO010000009">
    <property type="protein sequence ID" value="KAK6537446.1"/>
    <property type="molecule type" value="Genomic_DNA"/>
</dbReference>
<evidence type="ECO:0008006" key="7">
    <source>
        <dbReference type="Google" id="ProtNLM"/>
    </source>
</evidence>
<evidence type="ECO:0000256" key="4">
    <source>
        <dbReference type="SAM" id="MobiDB-lite"/>
    </source>
</evidence>
<dbReference type="Pfam" id="PF12796">
    <property type="entry name" value="Ank_2"/>
    <property type="match status" value="8"/>
</dbReference>
<feature type="repeat" description="ANK" evidence="3">
    <location>
        <begin position="93"/>
        <end position="125"/>
    </location>
</feature>
<sequence>MAQAQAPAPEPPLVSPLSSSIHELLNNSSAEVGASIRAADPDGLILLQAARTGDTESLTALIDKAEFHPDIYQSTTSEGDDPDGQASIADRIERRTPLSWAAGEGHEATVTALLKRGADIDRTDHRGMKALHWAAYNGKVEAAKALLDWYVAPSRSVSTGEDAKMKGKEPEVEGKKKKKTAEDWMDTSGHTPLSRAAAKGHAGVVKILLESSEENSLGFALLGIEDSQGRTALSWSAGNGHKDVVKTILDVVSEREKTRAQATWTEAEKNSWWKRTPLEEVKGRWGGKESKEKVADILTGFGLDLAHADRHGCTSLTWAAKHGHAEIINLLLDYADDPDIMDNRQSTPLWWAATGGHESAVKTLLEASADVEHEGKDGTALSQALSHGHERIIEQLEGFINKSRKPPAVTQESLLWWGVQEGHTAVVASMLQSGVNPDTQYENEQRPLLLASAKGDEETAKLLIRYGADIEVTGNWTYANGVTKILGYYSGSNRTPLVWAALNGHLGIVEALLKKGANITAKDDLNWSVLAEAAGGNHAEVVSLLLEYGADMQMTKKKKKKKYSYSYDSDKDDSGPMPLSVAVVRKHFDVAKVLLDKAIASLPPEPITDIIDADQCNLLTWAARIGYETAVTQLISREEFKSVLNEPDRNKRTPLSYAAENGCDATVRLLIDSGANVDTIGLHKCSALWFAANKGHEACVRLLIDGKADPRTMGDGGYREEDSPIHRAAVNGHLNVVSMLLDYGVEVDILNSNKLTPLSHAAGHGHLPIVNLLLSRGAKPDAEGGYDNGTPLSRAAASGHSTIVQTLIAHGAPADPSSLLASESALSKAANYGHKAVVDVLLSCPNPANPNWVSRSRYSRNSVLRSAASGGSEYIVRRLLARGAVIDLKAKQETDTSLCEAVSRGNPAVVKLLLEKGAEVEPQKWSKSADLGRYSHRPIYLAAKEGNIEIVKMLLEKGAGIEQKATRVRAGKKKKVAWEGLLTSVKVAAEYGHDDVVGLLLDTIVERAKEDNGSDIKKEVAAGLNWIRWESLWHRPSDGNKRAMELLLKFGVDPNSMDQSGCTPLCIAKDAATARLLLEAGAHPDVGRGKGGRTALSVAIVSKDLGSERFQLVKLLLEYKADVEIKDKRQRASLSLAAQNGHLDIVKLLVEAGADLETEDKSGRTPLSWAGWNRHEDVVKYLLECHADPDAYLGQKPLEKDHYSYRPRGRNGSDDSESD</sequence>
<feature type="repeat" description="ANK" evidence="3">
    <location>
        <begin position="525"/>
        <end position="557"/>
    </location>
</feature>
<evidence type="ECO:0000313" key="5">
    <source>
        <dbReference type="EMBL" id="KAK6537446.1"/>
    </source>
</evidence>
<dbReference type="Proteomes" id="UP001365542">
    <property type="component" value="Unassembled WGS sequence"/>
</dbReference>
<feature type="region of interest" description="Disordered" evidence="4">
    <location>
        <begin position="158"/>
        <end position="191"/>
    </location>
</feature>
<feature type="repeat" description="ANK" evidence="3">
    <location>
        <begin position="934"/>
        <end position="966"/>
    </location>
</feature>
<feature type="compositionally biased region" description="Basic and acidic residues" evidence="4">
    <location>
        <begin position="161"/>
        <end position="174"/>
    </location>
</feature>
<comment type="caution">
    <text evidence="5">The sequence shown here is derived from an EMBL/GenBank/DDBJ whole genome shotgun (WGS) entry which is preliminary data.</text>
</comment>
<dbReference type="PROSITE" id="PS50297">
    <property type="entry name" value="ANK_REP_REGION"/>
    <property type="match status" value="14"/>
</dbReference>
<dbReference type="PANTHER" id="PTHR24198:SF165">
    <property type="entry name" value="ANKYRIN REPEAT-CONTAINING PROTEIN-RELATED"/>
    <property type="match status" value="1"/>
</dbReference>
<name>A0AAV9X719_9PEZI</name>
<feature type="repeat" description="ANK" evidence="3">
    <location>
        <begin position="344"/>
        <end position="376"/>
    </location>
</feature>
<dbReference type="PANTHER" id="PTHR24198">
    <property type="entry name" value="ANKYRIN REPEAT AND PROTEIN KINASE DOMAIN-CONTAINING PROTEIN"/>
    <property type="match status" value="1"/>
</dbReference>
<feature type="repeat" description="ANK" evidence="3">
    <location>
        <begin position="1091"/>
        <end position="1128"/>
    </location>
</feature>
<organism evidence="5 6">
    <name type="scientific">Orbilia ellipsospora</name>
    <dbReference type="NCBI Taxonomy" id="2528407"/>
    <lineage>
        <taxon>Eukaryota</taxon>
        <taxon>Fungi</taxon>
        <taxon>Dikarya</taxon>
        <taxon>Ascomycota</taxon>
        <taxon>Pezizomycotina</taxon>
        <taxon>Orbiliomycetes</taxon>
        <taxon>Orbiliales</taxon>
        <taxon>Orbiliaceae</taxon>
        <taxon>Orbilia</taxon>
    </lineage>
</organism>
<dbReference type="InterPro" id="IPR002110">
    <property type="entry name" value="Ankyrin_rpt"/>
</dbReference>
<feature type="repeat" description="ANK" evidence="3">
    <location>
        <begin position="893"/>
        <end position="925"/>
    </location>
</feature>
<keyword evidence="1" id="KW-0677">Repeat</keyword>
<dbReference type="AlphaFoldDB" id="A0AAV9X719"/>
<feature type="repeat" description="ANK" evidence="3">
    <location>
        <begin position="1129"/>
        <end position="1161"/>
    </location>
</feature>
<keyword evidence="6" id="KW-1185">Reference proteome</keyword>
<feature type="repeat" description="ANK" evidence="3">
    <location>
        <begin position="443"/>
        <end position="475"/>
    </location>
</feature>
<evidence type="ECO:0000256" key="2">
    <source>
        <dbReference type="ARBA" id="ARBA00023043"/>
    </source>
</evidence>
<feature type="repeat" description="ANK" evidence="3">
    <location>
        <begin position="787"/>
        <end position="819"/>
    </location>
</feature>
<feature type="repeat" description="ANK" evidence="3">
    <location>
        <begin position="650"/>
        <end position="682"/>
    </location>
</feature>
<dbReference type="PRINTS" id="PR01415">
    <property type="entry name" value="ANKYRIN"/>
</dbReference>
<reference evidence="5 6" key="1">
    <citation type="submission" date="2019-10" db="EMBL/GenBank/DDBJ databases">
        <authorList>
            <person name="Palmer J.M."/>
        </authorList>
    </citation>
    <scope>NUCLEOTIDE SEQUENCE [LARGE SCALE GENOMIC DNA]</scope>
    <source>
        <strain evidence="5 6">TWF694</strain>
    </source>
</reference>
<feature type="repeat" description="ANK" evidence="3">
    <location>
        <begin position="188"/>
        <end position="210"/>
    </location>
</feature>
<keyword evidence="2 3" id="KW-0040">ANK repeat</keyword>
<proteinExistence type="predicted"/>
<feature type="repeat" description="ANK" evidence="3">
    <location>
        <begin position="753"/>
        <end position="785"/>
    </location>
</feature>
<dbReference type="SUPFAM" id="SSF48403">
    <property type="entry name" value="Ankyrin repeat"/>
    <property type="match status" value="4"/>
</dbReference>
<feature type="repeat" description="ANK" evidence="3">
    <location>
        <begin position="492"/>
        <end position="524"/>
    </location>
</feature>